<comment type="caution">
    <text evidence="1">The sequence shown here is derived from an EMBL/GenBank/DDBJ whole genome shotgun (WGS) entry which is preliminary data.</text>
</comment>
<sequence length="75" mass="9304">MADFNTWERESERKLIFMHTYIYIEVISKWREADNKYSVASHHTTDYHDQLYFLEEEVLYALQRCWLTRRCTGHK</sequence>
<dbReference type="EMBL" id="JAWJWF010000003">
    <property type="protein sequence ID" value="KAK6635669.1"/>
    <property type="molecule type" value="Genomic_DNA"/>
</dbReference>
<reference evidence="1 2" key="1">
    <citation type="submission" date="2023-09" db="EMBL/GenBank/DDBJ databases">
        <title>Genomes of two closely related lineages of the louse Polyplax serrata with different host specificities.</title>
        <authorList>
            <person name="Martinu J."/>
            <person name="Tarabai H."/>
            <person name="Stefka J."/>
            <person name="Hypsa V."/>
        </authorList>
    </citation>
    <scope>NUCLEOTIDE SEQUENCE [LARGE SCALE GENOMIC DNA]</scope>
    <source>
        <strain evidence="1">98ZLc_SE</strain>
    </source>
</reference>
<name>A0ABR1B6H1_POLSC</name>
<protein>
    <submittedName>
        <fullName evidence="1">Uncharacterized protein</fullName>
    </submittedName>
</protein>
<organism evidence="1 2">
    <name type="scientific">Polyplax serrata</name>
    <name type="common">Common mouse louse</name>
    <dbReference type="NCBI Taxonomy" id="468196"/>
    <lineage>
        <taxon>Eukaryota</taxon>
        <taxon>Metazoa</taxon>
        <taxon>Ecdysozoa</taxon>
        <taxon>Arthropoda</taxon>
        <taxon>Hexapoda</taxon>
        <taxon>Insecta</taxon>
        <taxon>Pterygota</taxon>
        <taxon>Neoptera</taxon>
        <taxon>Paraneoptera</taxon>
        <taxon>Psocodea</taxon>
        <taxon>Troctomorpha</taxon>
        <taxon>Phthiraptera</taxon>
        <taxon>Anoplura</taxon>
        <taxon>Polyplacidae</taxon>
        <taxon>Polyplax</taxon>
    </lineage>
</organism>
<dbReference type="Proteomes" id="UP001359485">
    <property type="component" value="Unassembled WGS sequence"/>
</dbReference>
<proteinExistence type="predicted"/>
<evidence type="ECO:0000313" key="2">
    <source>
        <dbReference type="Proteomes" id="UP001359485"/>
    </source>
</evidence>
<evidence type="ECO:0000313" key="1">
    <source>
        <dbReference type="EMBL" id="KAK6635669.1"/>
    </source>
</evidence>
<accession>A0ABR1B6H1</accession>
<gene>
    <name evidence="1" type="ORF">RUM44_000923</name>
</gene>
<keyword evidence="2" id="KW-1185">Reference proteome</keyword>